<name>A0A0M3LNX9_9CAUD</name>
<reference evidence="2 3" key="1">
    <citation type="journal article" date="2015" name="BMC Microbiol.">
        <title>Comparative analysis of multiple inducible phages from Mannheimia haemolytica.</title>
        <authorList>
            <person name="Niu Y.D."/>
            <person name="Cook S.R."/>
            <person name="Wang J."/>
            <person name="Klima C.L."/>
            <person name="Hsu Y.H."/>
            <person name="Kropinski A.M."/>
            <person name="Turner D."/>
            <person name="McAllister T.A."/>
        </authorList>
    </citation>
    <scope>NUCLEOTIDE SEQUENCE [LARGE SCALE GENOMIC DNA]</scope>
</reference>
<keyword evidence="1" id="KW-0472">Membrane</keyword>
<keyword evidence="1" id="KW-0812">Transmembrane</keyword>
<keyword evidence="3" id="KW-1185">Reference proteome</keyword>
<organism evidence="2 3">
    <name type="scientific">Mannheimia phage vB_MhM_1127AP1</name>
    <dbReference type="NCBI Taxonomy" id="1572746"/>
    <lineage>
        <taxon>Viruses</taxon>
        <taxon>Duplodnaviria</taxon>
        <taxon>Heunggongvirae</taxon>
        <taxon>Uroviricota</taxon>
        <taxon>Caudoviricetes</taxon>
        <taxon>Peduoviridae</taxon>
        <taxon>Baylorvirus</taxon>
        <taxon>Baylorvirus bv1127AP1</taxon>
    </lineage>
</organism>
<evidence type="ECO:0000313" key="2">
    <source>
        <dbReference type="EMBL" id="AJA73060.1"/>
    </source>
</evidence>
<protein>
    <submittedName>
        <fullName evidence="2">Holin</fullName>
    </submittedName>
</protein>
<dbReference type="Pfam" id="PF16080">
    <property type="entry name" value="Phage_holin_2_3"/>
    <property type="match status" value="1"/>
</dbReference>
<dbReference type="Proteomes" id="UP000224663">
    <property type="component" value="Segment"/>
</dbReference>
<feature type="transmembrane region" description="Helical" evidence="1">
    <location>
        <begin position="25"/>
        <end position="44"/>
    </location>
</feature>
<proteinExistence type="predicted"/>
<dbReference type="EMBL" id="KP137436">
    <property type="protein sequence ID" value="AJA73060.1"/>
    <property type="molecule type" value="Genomic_DNA"/>
</dbReference>
<evidence type="ECO:0000256" key="1">
    <source>
        <dbReference type="SAM" id="Phobius"/>
    </source>
</evidence>
<sequence>MHKTEQASYFGAIFGFFGSLTLSDWGVVVSILVAILTLLLNWAYRAKEYKLKEREFELKLQNQGKKNE</sequence>
<evidence type="ECO:0000313" key="3">
    <source>
        <dbReference type="Proteomes" id="UP000224663"/>
    </source>
</evidence>
<dbReference type="InterPro" id="IPR032118">
    <property type="entry name" value="Phage_holin_HP1"/>
</dbReference>
<gene>
    <name evidence="2" type="ORF">1127AP1_08</name>
</gene>
<keyword evidence="1" id="KW-1133">Transmembrane helix</keyword>
<accession>A0A0M3LNX9</accession>